<accession>A0A084U2N4</accession>
<dbReference type="SUPFAM" id="SSF52540">
    <property type="entry name" value="P-loop containing nucleoside triphosphate hydrolases"/>
    <property type="match status" value="1"/>
</dbReference>
<dbReference type="InterPro" id="IPR014721">
    <property type="entry name" value="Ribsml_uS5_D2-typ_fold_subgr"/>
</dbReference>
<evidence type="ECO:0000313" key="23">
    <source>
        <dbReference type="Proteomes" id="UP000028523"/>
    </source>
</evidence>
<evidence type="ECO:0000256" key="7">
    <source>
        <dbReference type="ARBA" id="ARBA00022840"/>
    </source>
</evidence>
<evidence type="ECO:0000256" key="4">
    <source>
        <dbReference type="ARBA" id="ARBA00022741"/>
    </source>
</evidence>
<keyword evidence="23" id="KW-1185">Reference proteome</keyword>
<dbReference type="InterPro" id="IPR008269">
    <property type="entry name" value="Lon_proteolytic"/>
</dbReference>
<dbReference type="GeneID" id="96867137"/>
<evidence type="ECO:0000259" key="20">
    <source>
        <dbReference type="PROSITE" id="PS51786"/>
    </source>
</evidence>
<dbReference type="PANTHER" id="PTHR10046">
    <property type="entry name" value="ATP DEPENDENT LON PROTEASE FAMILY MEMBER"/>
    <property type="match status" value="1"/>
</dbReference>
<dbReference type="HAMAP" id="MF_01973">
    <property type="entry name" value="lon_bact"/>
    <property type="match status" value="1"/>
</dbReference>
<organism evidence="22 23">
    <name type="scientific">Malacoplasma iowae DK-CPA</name>
    <dbReference type="NCBI Taxonomy" id="1394179"/>
    <lineage>
        <taxon>Bacteria</taxon>
        <taxon>Bacillati</taxon>
        <taxon>Mycoplasmatota</taxon>
        <taxon>Mycoplasmoidales</taxon>
        <taxon>Mycoplasmoidaceae</taxon>
        <taxon>Malacoplasma</taxon>
    </lineage>
</organism>
<dbReference type="SUPFAM" id="SSF88697">
    <property type="entry name" value="PUA domain-like"/>
    <property type="match status" value="1"/>
</dbReference>
<dbReference type="GO" id="GO:0034605">
    <property type="term" value="P:cellular response to heat"/>
    <property type="evidence" value="ECO:0007669"/>
    <property type="project" value="UniProtKB-UniRule"/>
</dbReference>
<dbReference type="Gene3D" id="2.30.130.40">
    <property type="entry name" value="LON domain-like"/>
    <property type="match status" value="1"/>
</dbReference>
<dbReference type="NCBIfam" id="TIGR00763">
    <property type="entry name" value="lon"/>
    <property type="match status" value="1"/>
</dbReference>
<keyword evidence="6 15" id="KW-0720">Serine protease</keyword>
<sequence length="769" mass="87144">MKKQNMANLLITRGIVIYPDTSELIDVGRDISINAIEDHIKNKTNIIVVSQKNPSIDSPKKNDIYKVGTLCKISIQDKLEDGSLIIRVDGLQRVSLTKINDNNPKIVLSEFKPLPTTQKLSPNNYETAIELIKDGENKLLSLEFVNDNLIKKWILNNDSLVQGLYYYLYCVKLSLSEKQEYLEQTDENRLFQKMMSAIIDEDEARKIDNVISKKINANLSKQQKEFYLRERIRAMKEELGDITTREDDSESIREKVKNNPYPENIRKRILSELNKMESSSNSNEYSISKSYVDWLLDLPYWQKTNDVKELDKVEDVLNNNHYGLEKVKERIIEYLAVRMKSEKAKGSIICLVGPPGVGKTSLAQSIAESLNKKFVKVSLGGMKDESELKGHRKTYIGAMPGRIIKSMHKAGVNNPVFLLDEIDKLASDHRGDPASALLDILDPEQNSKFSDNYIEEDYDLSNVLFIATANYEENIPGPLADRLEIIRLSSYTENEKKAIAKNHLIKKVINESGIKKDELKFKDEAIDYIIKRYTREAGVRELERLIRQITRKFIVKQQKNKIKTQEIGVNEVKDYLKKEIYDYTSKDKESIPGVVNGMAYTTVGGDLLPIEATYSKGKGKIVITGNLKETMKESVSVALGYVKANAKKFELDPELFEKIDLHIHVPSGGIPKDGPSAGIALTTAILSSLKNVKIPSNVAMTGEITLRGRVLIIGGVKEKTISAFRGGANDIFMPKEDERYLDDVPKEVLSKIKVTLVDTYDDVYNRLFK</sequence>
<feature type="active site" evidence="15 16">
    <location>
        <position position="719"/>
    </location>
</feature>
<dbReference type="Pfam" id="PF05362">
    <property type="entry name" value="Lon_C"/>
    <property type="match status" value="1"/>
</dbReference>
<dbReference type="GO" id="GO:0005524">
    <property type="term" value="F:ATP binding"/>
    <property type="evidence" value="ECO:0007669"/>
    <property type="project" value="UniProtKB-UniRule"/>
</dbReference>
<evidence type="ECO:0000259" key="21">
    <source>
        <dbReference type="PROSITE" id="PS51787"/>
    </source>
</evidence>
<evidence type="ECO:0000256" key="5">
    <source>
        <dbReference type="ARBA" id="ARBA00022801"/>
    </source>
</evidence>
<dbReference type="Proteomes" id="UP000028523">
    <property type="component" value="Unassembled WGS sequence"/>
</dbReference>
<evidence type="ECO:0000256" key="9">
    <source>
        <dbReference type="ARBA" id="ARBA00026070"/>
    </source>
</evidence>
<keyword evidence="4 15" id="KW-0547">Nucleotide-binding</keyword>
<dbReference type="Pfam" id="PF00004">
    <property type="entry name" value="AAA"/>
    <property type="match status" value="1"/>
</dbReference>
<dbReference type="RefSeq" id="WP_004024758.1">
    <property type="nucleotide sequence ID" value="NZ_AWQU01000089.1"/>
</dbReference>
<keyword evidence="5 15" id="KW-0378">Hydrolase</keyword>
<comment type="catalytic activity">
    <reaction evidence="10 15 18">
        <text>Hydrolysis of proteins in presence of ATP.</text>
        <dbReference type="EC" id="3.4.21.53"/>
    </reaction>
</comment>
<evidence type="ECO:0000256" key="11">
    <source>
        <dbReference type="ARBA" id="ARBA00053875"/>
    </source>
</evidence>
<dbReference type="SMART" id="SM00464">
    <property type="entry name" value="LON"/>
    <property type="match status" value="1"/>
</dbReference>
<dbReference type="InterPro" id="IPR020568">
    <property type="entry name" value="Ribosomal_Su5_D2-typ_SF"/>
</dbReference>
<comment type="function">
    <text evidence="11 15">ATP-dependent serine protease that mediates the selective degradation of mutant and abnormal proteins as well as certain short-lived regulatory proteins. Required for cellular homeostasis and for survival from DNA damage and developmental changes induced by stress. Degrades polypeptides processively to yield small peptide fragments that are 5 to 10 amino acids long. Binds to DNA in a double-stranded, site-specific manner.</text>
</comment>
<evidence type="ECO:0000256" key="18">
    <source>
        <dbReference type="PROSITE-ProRule" id="PRU01122"/>
    </source>
</evidence>
<comment type="subcellular location">
    <subcellularLocation>
        <location evidence="1 15">Cytoplasm</location>
    </subcellularLocation>
</comment>
<dbReference type="PROSITE" id="PS51786">
    <property type="entry name" value="LON_PROTEOLYTIC"/>
    <property type="match status" value="1"/>
</dbReference>
<dbReference type="InterPro" id="IPR003111">
    <property type="entry name" value="Lon_prtase_N"/>
</dbReference>
<dbReference type="PROSITE" id="PS51787">
    <property type="entry name" value="LON_N"/>
    <property type="match status" value="1"/>
</dbReference>
<comment type="subunit">
    <text evidence="9 15">Homohexamer. Organized in a ring with a central cavity.</text>
</comment>
<evidence type="ECO:0000256" key="13">
    <source>
        <dbReference type="ARBA" id="ARBA00071934"/>
    </source>
</evidence>
<evidence type="ECO:0000313" key="22">
    <source>
        <dbReference type="EMBL" id="KFB07220.1"/>
    </source>
</evidence>
<dbReference type="GO" id="GO:0004176">
    <property type="term" value="F:ATP-dependent peptidase activity"/>
    <property type="evidence" value="ECO:0007669"/>
    <property type="project" value="UniProtKB-UniRule"/>
</dbReference>
<dbReference type="InterPro" id="IPR015947">
    <property type="entry name" value="PUA-like_sf"/>
</dbReference>
<feature type="domain" description="Lon N-terminal" evidence="21">
    <location>
        <begin position="7"/>
        <end position="202"/>
    </location>
</feature>
<dbReference type="CDD" id="cd19500">
    <property type="entry name" value="RecA-like_Lon"/>
    <property type="match status" value="1"/>
</dbReference>
<dbReference type="InterPro" id="IPR003593">
    <property type="entry name" value="AAA+_ATPase"/>
</dbReference>
<dbReference type="SUPFAM" id="SSF54211">
    <property type="entry name" value="Ribosomal protein S5 domain 2-like"/>
    <property type="match status" value="1"/>
</dbReference>
<name>A0A084U2N4_MALIO</name>
<evidence type="ECO:0000256" key="17">
    <source>
        <dbReference type="PIRSR" id="PIRSR001174-2"/>
    </source>
</evidence>
<dbReference type="InterPro" id="IPR046336">
    <property type="entry name" value="Lon_prtase_N_sf"/>
</dbReference>
<comment type="caution">
    <text evidence="22">The sequence shown here is derived from an EMBL/GenBank/DDBJ whole genome shotgun (WGS) entry which is preliminary data.</text>
</comment>
<keyword evidence="7 15" id="KW-0067">ATP-binding</keyword>
<dbReference type="Gene3D" id="3.30.230.10">
    <property type="match status" value="1"/>
</dbReference>
<evidence type="ECO:0000256" key="1">
    <source>
        <dbReference type="ARBA" id="ARBA00004496"/>
    </source>
</evidence>
<feature type="domain" description="Lon proteolytic" evidence="20">
    <location>
        <begin position="589"/>
        <end position="769"/>
    </location>
</feature>
<feature type="active site" evidence="15 16">
    <location>
        <position position="676"/>
    </location>
</feature>
<dbReference type="Gene3D" id="1.20.5.5270">
    <property type="match status" value="1"/>
</dbReference>
<dbReference type="GO" id="GO:0043565">
    <property type="term" value="F:sequence-specific DNA binding"/>
    <property type="evidence" value="ECO:0007669"/>
    <property type="project" value="UniProtKB-UniRule"/>
</dbReference>
<evidence type="ECO:0000256" key="12">
    <source>
        <dbReference type="ARBA" id="ARBA00066743"/>
    </source>
</evidence>
<comment type="similarity">
    <text evidence="15 18 19">Belongs to the peptidase S16 family.</text>
</comment>
<dbReference type="InterPro" id="IPR003959">
    <property type="entry name" value="ATPase_AAA_core"/>
</dbReference>
<dbReference type="Gene3D" id="1.10.8.60">
    <property type="match status" value="1"/>
</dbReference>
<dbReference type="InterPro" id="IPR027543">
    <property type="entry name" value="Lon_bac"/>
</dbReference>
<evidence type="ECO:0000256" key="15">
    <source>
        <dbReference type="HAMAP-Rule" id="MF_01973"/>
    </source>
</evidence>
<dbReference type="MEROPS" id="S16.004"/>
<dbReference type="GO" id="GO:0016887">
    <property type="term" value="F:ATP hydrolysis activity"/>
    <property type="evidence" value="ECO:0007669"/>
    <property type="project" value="UniProtKB-UniRule"/>
</dbReference>
<proteinExistence type="evidence at transcript level"/>
<dbReference type="Pfam" id="PF02190">
    <property type="entry name" value="LON_substr_bdg"/>
    <property type="match status" value="1"/>
</dbReference>
<dbReference type="PROSITE" id="PS01046">
    <property type="entry name" value="LON_SER"/>
    <property type="match status" value="1"/>
</dbReference>
<keyword evidence="8 15" id="KW-0346">Stress response</keyword>
<evidence type="ECO:0000256" key="10">
    <source>
        <dbReference type="ARBA" id="ARBA00050665"/>
    </source>
</evidence>
<reference evidence="22 23" key="1">
    <citation type="journal article" date="2014" name="PLoS ONE">
        <title>Reduction of Hydrogen Peroxide Accumulation and Toxicity by a Catalase from Mycoplasma iowae.</title>
        <authorList>
            <person name="Pritchard R.E."/>
            <person name="Prassinos A.J."/>
            <person name="Osborne J.D."/>
            <person name="Raviv Z."/>
            <person name="Balish M.F."/>
        </authorList>
    </citation>
    <scope>NUCLEOTIDE SEQUENCE [LARGE SCALE GENOMIC DNA]</scope>
    <source>
        <strain evidence="22 23">DK-CPA</strain>
    </source>
</reference>
<keyword evidence="3 15" id="KW-0645">Protease</keyword>
<dbReference type="GO" id="GO:0004252">
    <property type="term" value="F:serine-type endopeptidase activity"/>
    <property type="evidence" value="ECO:0007669"/>
    <property type="project" value="UniProtKB-UniRule"/>
</dbReference>
<dbReference type="SMART" id="SM00382">
    <property type="entry name" value="AAA"/>
    <property type="match status" value="1"/>
</dbReference>
<dbReference type="Gene3D" id="1.20.58.1480">
    <property type="match status" value="1"/>
</dbReference>
<dbReference type="PIRSF" id="PIRSF001174">
    <property type="entry name" value="Lon_proteas"/>
    <property type="match status" value="1"/>
</dbReference>
<dbReference type="GO" id="GO:0006515">
    <property type="term" value="P:protein quality control for misfolded or incompletely synthesized proteins"/>
    <property type="evidence" value="ECO:0007669"/>
    <property type="project" value="UniProtKB-UniRule"/>
</dbReference>
<evidence type="ECO:0000256" key="8">
    <source>
        <dbReference type="ARBA" id="ARBA00023016"/>
    </source>
</evidence>
<dbReference type="Gene3D" id="3.40.50.300">
    <property type="entry name" value="P-loop containing nucleotide triphosphate hydrolases"/>
    <property type="match status" value="1"/>
</dbReference>
<dbReference type="InterPro" id="IPR004815">
    <property type="entry name" value="Lon_bac/euk-typ"/>
</dbReference>
<dbReference type="InterPro" id="IPR008268">
    <property type="entry name" value="Peptidase_S16_AS"/>
</dbReference>
<evidence type="ECO:0000256" key="6">
    <source>
        <dbReference type="ARBA" id="ARBA00022825"/>
    </source>
</evidence>
<dbReference type="InterPro" id="IPR027065">
    <property type="entry name" value="Lon_Prtase"/>
</dbReference>
<keyword evidence="2 15" id="KW-0963">Cytoplasm</keyword>
<evidence type="ECO:0000256" key="16">
    <source>
        <dbReference type="PIRSR" id="PIRSR001174-1"/>
    </source>
</evidence>
<dbReference type="EC" id="3.4.21.53" evidence="12 15"/>
<evidence type="ECO:0000256" key="19">
    <source>
        <dbReference type="RuleBase" id="RU000591"/>
    </source>
</evidence>
<gene>
    <name evidence="15 22" type="primary">lon</name>
    <name evidence="22" type="ORF">P271_45</name>
</gene>
<dbReference type="PRINTS" id="PR00830">
    <property type="entry name" value="ENDOLAPTASE"/>
</dbReference>
<evidence type="ECO:0000256" key="2">
    <source>
        <dbReference type="ARBA" id="ARBA00022490"/>
    </source>
</evidence>
<comment type="induction">
    <text evidence="15">By heat shock.</text>
</comment>
<dbReference type="FunFam" id="3.40.50.300:FF:000021">
    <property type="entry name" value="Lon protease homolog"/>
    <property type="match status" value="1"/>
</dbReference>
<dbReference type="InterPro" id="IPR054594">
    <property type="entry name" value="Lon_lid"/>
</dbReference>
<dbReference type="EMBL" id="AWQU01000089">
    <property type="protein sequence ID" value="KFB07220.1"/>
    <property type="molecule type" value="Genomic_DNA"/>
</dbReference>
<evidence type="ECO:0000256" key="3">
    <source>
        <dbReference type="ARBA" id="ARBA00022670"/>
    </source>
</evidence>
<feature type="binding site" evidence="15 17">
    <location>
        <begin position="353"/>
        <end position="360"/>
    </location>
    <ligand>
        <name>ATP</name>
        <dbReference type="ChEBI" id="CHEBI:30616"/>
    </ligand>
</feature>
<dbReference type="InterPro" id="IPR027417">
    <property type="entry name" value="P-loop_NTPase"/>
</dbReference>
<protein>
    <recommendedName>
        <fullName evidence="13 15">Lon protease</fullName>
        <ecNumber evidence="12 15">3.4.21.53</ecNumber>
    </recommendedName>
    <alternativeName>
        <fullName evidence="14 15">ATP-dependent protease La</fullName>
    </alternativeName>
</protein>
<evidence type="ECO:0000256" key="14">
    <source>
        <dbReference type="ARBA" id="ARBA00082722"/>
    </source>
</evidence>
<dbReference type="AlphaFoldDB" id="A0A084U2N4"/>
<dbReference type="GO" id="GO:0005737">
    <property type="term" value="C:cytoplasm"/>
    <property type="evidence" value="ECO:0007669"/>
    <property type="project" value="UniProtKB-SubCell"/>
</dbReference>
<dbReference type="Pfam" id="PF22667">
    <property type="entry name" value="Lon_lid"/>
    <property type="match status" value="1"/>
</dbReference>